<keyword evidence="3" id="KW-1185">Reference proteome</keyword>
<dbReference type="Proteomes" id="UP001234178">
    <property type="component" value="Unassembled WGS sequence"/>
</dbReference>
<reference evidence="2 3" key="1">
    <citation type="journal article" date="2023" name="Nucleic Acids Res.">
        <title>The hologenome of Daphnia magna reveals possible DNA methylation and microbiome-mediated evolution of the host genome.</title>
        <authorList>
            <person name="Chaturvedi A."/>
            <person name="Li X."/>
            <person name="Dhandapani V."/>
            <person name="Marshall H."/>
            <person name="Kissane S."/>
            <person name="Cuenca-Cambronero M."/>
            <person name="Asole G."/>
            <person name="Calvet F."/>
            <person name="Ruiz-Romero M."/>
            <person name="Marangio P."/>
            <person name="Guigo R."/>
            <person name="Rago D."/>
            <person name="Mirbahai L."/>
            <person name="Eastwood N."/>
            <person name="Colbourne J.K."/>
            <person name="Zhou J."/>
            <person name="Mallon E."/>
            <person name="Orsini L."/>
        </authorList>
    </citation>
    <scope>NUCLEOTIDE SEQUENCE [LARGE SCALE GENOMIC DNA]</scope>
    <source>
        <strain evidence="2">LRV0_1</strain>
    </source>
</reference>
<accession>A0ABQ9Z2W9</accession>
<feature type="region of interest" description="Disordered" evidence="1">
    <location>
        <begin position="35"/>
        <end position="57"/>
    </location>
</feature>
<evidence type="ECO:0000313" key="2">
    <source>
        <dbReference type="EMBL" id="KAK4006790.1"/>
    </source>
</evidence>
<name>A0ABQ9Z2W9_9CRUS</name>
<comment type="caution">
    <text evidence="2">The sequence shown here is derived from an EMBL/GenBank/DDBJ whole genome shotgun (WGS) entry which is preliminary data.</text>
</comment>
<organism evidence="2 3">
    <name type="scientific">Daphnia magna</name>
    <dbReference type="NCBI Taxonomy" id="35525"/>
    <lineage>
        <taxon>Eukaryota</taxon>
        <taxon>Metazoa</taxon>
        <taxon>Ecdysozoa</taxon>
        <taxon>Arthropoda</taxon>
        <taxon>Crustacea</taxon>
        <taxon>Branchiopoda</taxon>
        <taxon>Diplostraca</taxon>
        <taxon>Cladocera</taxon>
        <taxon>Anomopoda</taxon>
        <taxon>Daphniidae</taxon>
        <taxon>Daphnia</taxon>
    </lineage>
</organism>
<gene>
    <name evidence="2" type="ORF">OUZ56_011948</name>
</gene>
<evidence type="ECO:0000313" key="3">
    <source>
        <dbReference type="Proteomes" id="UP001234178"/>
    </source>
</evidence>
<protein>
    <submittedName>
        <fullName evidence="2">Uncharacterized protein</fullName>
    </submittedName>
</protein>
<sequence>MYLVFMCSYSLSCTKNPNSDLNVESHLLTGIRGRRGEDKAGLGKSTPSFFSSGQESNTGLRRLNRNLYIYASDNKKTRVILKIDPPIDYMGFIAVN</sequence>
<proteinExistence type="predicted"/>
<dbReference type="EMBL" id="JAOYFB010000002">
    <property type="protein sequence ID" value="KAK4006790.1"/>
    <property type="molecule type" value="Genomic_DNA"/>
</dbReference>
<feature type="compositionally biased region" description="Polar residues" evidence="1">
    <location>
        <begin position="45"/>
        <end position="57"/>
    </location>
</feature>
<evidence type="ECO:0000256" key="1">
    <source>
        <dbReference type="SAM" id="MobiDB-lite"/>
    </source>
</evidence>